<evidence type="ECO:0000313" key="3">
    <source>
        <dbReference type="Proteomes" id="UP000673552"/>
    </source>
</evidence>
<protein>
    <recommendedName>
        <fullName evidence="4">CYC2-like cyclin</fullName>
    </recommendedName>
</protein>
<evidence type="ECO:0008006" key="4">
    <source>
        <dbReference type="Google" id="ProtNLM"/>
    </source>
</evidence>
<feature type="compositionally biased region" description="Acidic residues" evidence="1">
    <location>
        <begin position="963"/>
        <end position="974"/>
    </location>
</feature>
<dbReference type="PANTHER" id="PTHR15615">
    <property type="match status" value="1"/>
</dbReference>
<feature type="compositionally biased region" description="Polar residues" evidence="1">
    <location>
        <begin position="908"/>
        <end position="919"/>
    </location>
</feature>
<dbReference type="EMBL" id="JAFEUZ010000033">
    <property type="protein sequence ID" value="KAG5469351.1"/>
    <property type="molecule type" value="Genomic_DNA"/>
</dbReference>
<dbReference type="InterPro" id="IPR013922">
    <property type="entry name" value="Cyclin_PHO80-like"/>
</dbReference>
<dbReference type="GO" id="GO:0019901">
    <property type="term" value="F:protein kinase binding"/>
    <property type="evidence" value="ECO:0007669"/>
    <property type="project" value="InterPro"/>
</dbReference>
<feature type="region of interest" description="Disordered" evidence="1">
    <location>
        <begin position="869"/>
        <end position="974"/>
    </location>
</feature>
<feature type="region of interest" description="Disordered" evidence="1">
    <location>
        <begin position="25"/>
        <end position="73"/>
    </location>
</feature>
<feature type="region of interest" description="Disordered" evidence="1">
    <location>
        <begin position="787"/>
        <end position="834"/>
    </location>
</feature>
<dbReference type="Proteomes" id="UP000673552">
    <property type="component" value="Unassembled WGS sequence"/>
</dbReference>
<dbReference type="Gene3D" id="1.10.472.10">
    <property type="entry name" value="Cyclin-like"/>
    <property type="match status" value="1"/>
</dbReference>
<dbReference type="RefSeq" id="XP_067175524.1">
    <property type="nucleotide sequence ID" value="XM_067320149.1"/>
</dbReference>
<dbReference type="OrthoDB" id="244495at2759"/>
<feature type="compositionally biased region" description="Polar residues" evidence="1">
    <location>
        <begin position="795"/>
        <end position="810"/>
    </location>
</feature>
<comment type="caution">
    <text evidence="2">The sequence shown here is derived from an EMBL/GenBank/DDBJ whole genome shotgun (WGS) entry which is preliminary data.</text>
</comment>
<reference evidence="3" key="2">
    <citation type="journal article" date="2021" name="Sci. Data">
        <title>Chromosome-scale genome sequencing, assembly and annotation of six genomes from subfamily Leishmaniinae.</title>
        <authorList>
            <person name="Almutairi H."/>
            <person name="Urbaniak M.D."/>
            <person name="Bates M.D."/>
            <person name="Jariyapan N."/>
            <person name="Kwakye-Nuako G."/>
            <person name="Thomaz Soccol V."/>
            <person name="Al-Salem W.S."/>
            <person name="Dillon R.J."/>
            <person name="Bates P.A."/>
            <person name="Gatherer D."/>
        </authorList>
    </citation>
    <scope>NUCLEOTIDE SEQUENCE [LARGE SCALE GENOMIC DNA]</scope>
</reference>
<dbReference type="GeneID" id="92512661"/>
<proteinExistence type="predicted"/>
<organism evidence="2 3">
    <name type="scientific">Leishmania martiniquensis</name>
    <dbReference type="NCBI Taxonomy" id="1580590"/>
    <lineage>
        <taxon>Eukaryota</taxon>
        <taxon>Discoba</taxon>
        <taxon>Euglenozoa</taxon>
        <taxon>Kinetoplastea</taxon>
        <taxon>Metakinetoplastina</taxon>
        <taxon>Trypanosomatida</taxon>
        <taxon>Trypanosomatidae</taxon>
        <taxon>Leishmaniinae</taxon>
        <taxon>Leishmania</taxon>
    </lineage>
</organism>
<sequence length="1024" mass="107880">MEMQVPMLTDGSAEQSAAAVALPTRSTHCGPHADKEPLTNSSPVTLGPRRQGGEGHIVKPAATPKGGDGVKDGDAAASLHTIEAEEHDACDTVNCSLLFSGDEEAVVPPSPSAATSAVGLPLTAPVSADGGDSHAVSAAGAASLVCSPPLQISLQETGRGVRNVPKAPENPGSFASRAMQAIALQASTAGPPLRLNCSRSDLSSLVGGASANDPMGMRHLYNLPGSGVGSSLGIPMLAQRGSAQPLIAADAFSMERFAAFFKVALVELMDECERRVANAPEAWRDFQRRLIGSGMNHDLATSTHSFDSPRSSAMSRLDGAPSSVALSCHTPVHPPCFANSPLNTNRFRHRELSDDIVAGPHRTAESHQPPSLLSLSSHMAFTSTAEQDHQVEEEKNTADDGVLSTLLASLGRYHGKMAPMVFIAGLAYLTRVTAQCTSEFLSVTRANWYRLTTTAILVAAKVYDDHSSSRLNACFARSSGIPLSEMSRLELDFLYLLDFDLLLKESEVEQWLVWMEALALRYDLMAPLNSYVLGTSAGPTAARVISTPKPSPASGPAFAEYRESSKTGAVCEASCTPGLSSEVAGGEEETTGTTLSSEVGLRSFSRVQVASDLVETAHGAVSATANSRSPADAAVAADAPCLTVPLTDLSNFPPRTSDIAVLPSTTLLDSTWSAPTTASLPGGAPSLLSCLGGSVPPLPIHDALLRPPAVTTRLFSVVHGTADPPSPISVRHLCRLGCSPPSPLRPPSVERQSPMHLFKSVGMHPHGPHRYFSAAAGSTALGLYGAADGGRKASKPSSQGGSTKAGQTSIAGRPSVSAEADTRRSTVAAASHRQSKQWGPFGMVQHVRDVLGVTASLVRGQLNVLAPSAQAEEMSRPPPRRSDSGSAYFPPPVKLVDERTPPAGGAPSASSFMPRQPTGSPCHRSGSATLDAITRHGMAPQSHPKHADPRSPADAGGDYYHSEEDEEYEEGEYGYYDEDGYFHYYCDDEDAEGEYDDYYDQEEEDEAAYFKRCRPPLTHSPPSL</sequence>
<dbReference type="Pfam" id="PF08613">
    <property type="entry name" value="Cyclin"/>
    <property type="match status" value="1"/>
</dbReference>
<dbReference type="AlphaFoldDB" id="A0A836G754"/>
<accession>A0A836G754</accession>
<reference evidence="3" key="1">
    <citation type="journal article" date="2021" name="Microbiol. Resour. Announc.">
        <title>LGAAP: Leishmaniinae Genome Assembly and Annotation Pipeline.</title>
        <authorList>
            <person name="Almutairi H."/>
            <person name="Urbaniak M.D."/>
            <person name="Bates M.D."/>
            <person name="Jariyapan N."/>
            <person name="Kwakye-Nuako G."/>
            <person name="Thomaz-Soccol V."/>
            <person name="Al-Salem W.S."/>
            <person name="Dillon R.J."/>
            <person name="Bates P.A."/>
            <person name="Gatherer D."/>
        </authorList>
    </citation>
    <scope>NUCLEOTIDE SEQUENCE [LARGE SCALE GENOMIC DNA]</scope>
</reference>
<evidence type="ECO:0000256" key="1">
    <source>
        <dbReference type="SAM" id="MobiDB-lite"/>
    </source>
</evidence>
<dbReference type="SUPFAM" id="SSF47954">
    <property type="entry name" value="Cyclin-like"/>
    <property type="match status" value="1"/>
</dbReference>
<dbReference type="InterPro" id="IPR036915">
    <property type="entry name" value="Cyclin-like_sf"/>
</dbReference>
<gene>
    <name evidence="2" type="ORF">LSCM1_02566</name>
</gene>
<dbReference type="PANTHER" id="PTHR15615:SF112">
    <property type="entry name" value="CYCLIN, PUTATIVE-RELATED"/>
    <property type="match status" value="1"/>
</dbReference>
<keyword evidence="3" id="KW-1185">Reference proteome</keyword>
<dbReference type="FunFam" id="1.10.472.10:FF:000164">
    <property type="entry name" value="CYC2-like cyclin, putative"/>
    <property type="match status" value="1"/>
</dbReference>
<name>A0A836G754_9TRYP</name>
<evidence type="ECO:0000313" key="2">
    <source>
        <dbReference type="EMBL" id="KAG5469351.1"/>
    </source>
</evidence>
<dbReference type="KEGG" id="lmat:92512661"/>